<dbReference type="Proteomes" id="UP001232973">
    <property type="component" value="Unassembled WGS sequence"/>
</dbReference>
<dbReference type="SUPFAM" id="SSF53383">
    <property type="entry name" value="PLP-dependent transferases"/>
    <property type="match status" value="1"/>
</dbReference>
<comment type="caution">
    <text evidence="17">The sequence shown here is derived from an EMBL/GenBank/DDBJ whole genome shotgun (WGS) entry which is preliminary data.</text>
</comment>
<dbReference type="InterPro" id="IPR015422">
    <property type="entry name" value="PyrdxlP-dep_Trfase_small"/>
</dbReference>
<dbReference type="EMBL" id="JAUSTP010000006">
    <property type="protein sequence ID" value="MDQ0189357.1"/>
    <property type="molecule type" value="Genomic_DNA"/>
</dbReference>
<evidence type="ECO:0000256" key="13">
    <source>
        <dbReference type="ARBA" id="ARBA00031787"/>
    </source>
</evidence>
<evidence type="ECO:0000256" key="16">
    <source>
        <dbReference type="RuleBase" id="RU003560"/>
    </source>
</evidence>
<accession>A0ABT9XGD6</accession>
<comment type="cofactor">
    <cofactor evidence="2">
        <name>pyridoxal 5'-phosphate</name>
        <dbReference type="ChEBI" id="CHEBI:597326"/>
    </cofactor>
</comment>
<keyword evidence="8 17" id="KW-0808">Transferase</keyword>
<dbReference type="InterPro" id="IPR015424">
    <property type="entry name" value="PyrdxlP-dep_Trfase"/>
</dbReference>
<dbReference type="EC" id="2.6.1.19" evidence="6"/>
<dbReference type="GO" id="GO:0034386">
    <property type="term" value="F:4-aminobutyrate:2-oxoglutarate transaminase activity"/>
    <property type="evidence" value="ECO:0007669"/>
    <property type="project" value="UniProtKB-EC"/>
</dbReference>
<evidence type="ECO:0000256" key="6">
    <source>
        <dbReference type="ARBA" id="ARBA00012912"/>
    </source>
</evidence>
<dbReference type="InterPro" id="IPR050103">
    <property type="entry name" value="Class-III_PLP-dep_AT"/>
</dbReference>
<keyword evidence="7 17" id="KW-0032">Aminotransferase</keyword>
<keyword evidence="9 16" id="KW-0663">Pyridoxal phosphate</keyword>
<dbReference type="InterPro" id="IPR004632">
    <property type="entry name" value="4NH2But_aminotransferase_bac"/>
</dbReference>
<dbReference type="GO" id="GO:0047298">
    <property type="term" value="F:(S)-3-amino-2-methylpropionate transaminase activity"/>
    <property type="evidence" value="ECO:0007669"/>
    <property type="project" value="UniProtKB-EC"/>
</dbReference>
<evidence type="ECO:0000256" key="9">
    <source>
        <dbReference type="ARBA" id="ARBA00022898"/>
    </source>
</evidence>
<dbReference type="InterPro" id="IPR049704">
    <property type="entry name" value="Aminotrans_3_PPA_site"/>
</dbReference>
<dbReference type="InterPro" id="IPR015421">
    <property type="entry name" value="PyrdxlP-dep_Trfase_major"/>
</dbReference>
<evidence type="ECO:0000256" key="8">
    <source>
        <dbReference type="ARBA" id="ARBA00022679"/>
    </source>
</evidence>
<dbReference type="CDD" id="cd00610">
    <property type="entry name" value="OAT_like"/>
    <property type="match status" value="1"/>
</dbReference>
<evidence type="ECO:0000256" key="7">
    <source>
        <dbReference type="ARBA" id="ARBA00022576"/>
    </source>
</evidence>
<dbReference type="PANTHER" id="PTHR11986">
    <property type="entry name" value="AMINOTRANSFERASE CLASS III"/>
    <property type="match status" value="1"/>
</dbReference>
<evidence type="ECO:0000256" key="11">
    <source>
        <dbReference type="ARBA" id="ARBA00030204"/>
    </source>
</evidence>
<dbReference type="Gene3D" id="3.90.1150.10">
    <property type="entry name" value="Aspartate Aminotransferase, domain 1"/>
    <property type="match status" value="1"/>
</dbReference>
<comment type="pathway">
    <text evidence="3">Amino-acid degradation; 4-aminobutanoate degradation.</text>
</comment>
<evidence type="ECO:0000256" key="4">
    <source>
        <dbReference type="ARBA" id="ARBA00008954"/>
    </source>
</evidence>
<evidence type="ECO:0000256" key="5">
    <source>
        <dbReference type="ARBA" id="ARBA00012876"/>
    </source>
</evidence>
<proteinExistence type="inferred from homology"/>
<evidence type="ECO:0000313" key="17">
    <source>
        <dbReference type="EMBL" id="MDQ0189357.1"/>
    </source>
</evidence>
<dbReference type="InterPro" id="IPR005814">
    <property type="entry name" value="Aminotrans_3"/>
</dbReference>
<name>A0ABT9XGD6_9BACL</name>
<dbReference type="EC" id="2.6.1.22" evidence="5"/>
<evidence type="ECO:0000256" key="12">
    <source>
        <dbReference type="ARBA" id="ARBA00030857"/>
    </source>
</evidence>
<dbReference type="PIRSF" id="PIRSF000521">
    <property type="entry name" value="Transaminase_4ab_Lys_Orn"/>
    <property type="match status" value="1"/>
</dbReference>
<comment type="similarity">
    <text evidence="4 16">Belongs to the class-III pyridoxal-phosphate-dependent aminotransferase family.</text>
</comment>
<dbReference type="Gene3D" id="3.40.640.10">
    <property type="entry name" value="Type I PLP-dependent aspartate aminotransferase-like (Major domain)"/>
    <property type="match status" value="1"/>
</dbReference>
<evidence type="ECO:0000256" key="15">
    <source>
        <dbReference type="ARBA" id="ARBA00050054"/>
    </source>
</evidence>
<gene>
    <name evidence="17" type="ORF">J2S03_001177</name>
</gene>
<sequence length="400" mass="43360">MEYLDFAGGIGCLNVGHSHPEVVTAVKEQAERFFHTCFHVAMNEPYLQLVEELCRIAPMDGEKKALLANSGAEAVENAIKVSRSYTNRCAVMAFDYAFHGRTNMGLALTSKVHPYKAGFGPFVPEVYRLPFANCYRCPFGQTYGDCGYQCVTAIIQAFDTYVDANDVAAVIVEPVQGEGGFIVPPPDYLPKIRKICADRGILFIVDEVQTGFGRTGKMFSTNHYTNLDPDIVVMAKSLGAGLPISAVVGKAEIMDSTEVGGLGGTYGGNPLAAVAALKVIEVIEREGLAERAVEIGRKMCAVLLELQKRYPVIGDVRAQGAMVAMEFVKSRDTKEPYPEAVSAVSDKCLKNGLVTIKAGVYNNVMRFLMPLIITDEDLEQGLQILSDAVAETAEEAGWTS</sequence>
<reference evidence="17 18" key="1">
    <citation type="submission" date="2023-07" db="EMBL/GenBank/DDBJ databases">
        <title>Genomic Encyclopedia of Type Strains, Phase IV (KMG-IV): sequencing the most valuable type-strain genomes for metagenomic binning, comparative biology and taxonomic classification.</title>
        <authorList>
            <person name="Goeker M."/>
        </authorList>
    </citation>
    <scope>NUCLEOTIDE SEQUENCE [LARGE SCALE GENOMIC DNA]</scope>
    <source>
        <strain evidence="17 18">DSM 4006</strain>
    </source>
</reference>
<evidence type="ECO:0000256" key="10">
    <source>
        <dbReference type="ARBA" id="ARBA00029760"/>
    </source>
</evidence>
<comment type="catalytic activity">
    <reaction evidence="1">
        <text>(S)-3-amino-2-methylpropanoate + 2-oxoglutarate = 2-methyl-3-oxopropanoate + L-glutamate</text>
        <dbReference type="Rhea" id="RHEA:13993"/>
        <dbReference type="ChEBI" id="CHEBI:16810"/>
        <dbReference type="ChEBI" id="CHEBI:29985"/>
        <dbReference type="ChEBI" id="CHEBI:57700"/>
        <dbReference type="ChEBI" id="CHEBI:58655"/>
        <dbReference type="EC" id="2.6.1.22"/>
    </reaction>
</comment>
<dbReference type="PANTHER" id="PTHR11986:SF79">
    <property type="entry name" value="ACETYLORNITHINE AMINOTRANSFERASE, MITOCHONDRIAL"/>
    <property type="match status" value="1"/>
</dbReference>
<evidence type="ECO:0000256" key="1">
    <source>
        <dbReference type="ARBA" id="ARBA00001750"/>
    </source>
</evidence>
<evidence type="ECO:0000256" key="2">
    <source>
        <dbReference type="ARBA" id="ARBA00001933"/>
    </source>
</evidence>
<organism evidence="17 18">
    <name type="scientific">Alicyclobacillus cycloheptanicus</name>
    <dbReference type="NCBI Taxonomy" id="1457"/>
    <lineage>
        <taxon>Bacteria</taxon>
        <taxon>Bacillati</taxon>
        <taxon>Bacillota</taxon>
        <taxon>Bacilli</taxon>
        <taxon>Bacillales</taxon>
        <taxon>Alicyclobacillaceae</taxon>
        <taxon>Alicyclobacillus</taxon>
    </lineage>
</organism>
<evidence type="ECO:0000256" key="3">
    <source>
        <dbReference type="ARBA" id="ARBA00005176"/>
    </source>
</evidence>
<dbReference type="Pfam" id="PF00202">
    <property type="entry name" value="Aminotran_3"/>
    <property type="match status" value="1"/>
</dbReference>
<keyword evidence="18" id="KW-1185">Reference proteome</keyword>
<dbReference type="NCBIfam" id="TIGR00700">
    <property type="entry name" value="GABAtrnsam"/>
    <property type="match status" value="1"/>
</dbReference>
<dbReference type="PROSITE" id="PS00600">
    <property type="entry name" value="AA_TRANSFER_CLASS_3"/>
    <property type="match status" value="1"/>
</dbReference>
<protein>
    <recommendedName>
        <fullName evidence="12">(S)-3-amino-2-methylpropionate transaminase</fullName>
        <ecNumber evidence="6">2.6.1.19</ecNumber>
        <ecNumber evidence="5">2.6.1.22</ecNumber>
    </recommendedName>
    <alternativeName>
        <fullName evidence="13">GABA aminotransferase</fullName>
    </alternativeName>
    <alternativeName>
        <fullName evidence="11">Gamma-amino-N-butyrate transaminase</fullName>
    </alternativeName>
    <alternativeName>
        <fullName evidence="15">Glutamate:succinic semialdehyde transaminase</fullName>
    </alternativeName>
    <alternativeName>
        <fullName evidence="10">L-AIBAT</fullName>
    </alternativeName>
</protein>
<evidence type="ECO:0000256" key="14">
    <source>
        <dbReference type="ARBA" id="ARBA00048021"/>
    </source>
</evidence>
<comment type="catalytic activity">
    <reaction evidence="14">
        <text>4-aminobutanoate + 2-oxoglutarate = succinate semialdehyde + L-glutamate</text>
        <dbReference type="Rhea" id="RHEA:23352"/>
        <dbReference type="ChEBI" id="CHEBI:16810"/>
        <dbReference type="ChEBI" id="CHEBI:29985"/>
        <dbReference type="ChEBI" id="CHEBI:57706"/>
        <dbReference type="ChEBI" id="CHEBI:59888"/>
        <dbReference type="EC" id="2.6.1.19"/>
    </reaction>
</comment>
<evidence type="ECO:0000313" key="18">
    <source>
        <dbReference type="Proteomes" id="UP001232973"/>
    </source>
</evidence>